<feature type="compositionally biased region" description="Basic residues" evidence="1">
    <location>
        <begin position="1"/>
        <end position="12"/>
    </location>
</feature>
<feature type="compositionally biased region" description="Basic and acidic residues" evidence="1">
    <location>
        <begin position="44"/>
        <end position="62"/>
    </location>
</feature>
<dbReference type="VEuPathDB" id="FungiDB:GMDG_00536"/>
<dbReference type="eggNOG" id="ENOG502S016">
    <property type="taxonomic scope" value="Eukaryota"/>
</dbReference>
<name>A0A177AN67_9PEZI</name>
<reference evidence="2" key="1">
    <citation type="submission" date="2016-03" db="EMBL/GenBank/DDBJ databases">
        <title>Updated assembly of Pseudogymnoascus destructans, the fungus causing white-nose syndrome of bats.</title>
        <authorList>
            <person name="Palmer J.M."/>
            <person name="Drees K.P."/>
            <person name="Foster J.T."/>
            <person name="Lindner D.L."/>
        </authorList>
    </citation>
    <scope>NUCLEOTIDE SEQUENCE [LARGE SCALE GENOMIC DNA]</scope>
    <source>
        <strain evidence="2">20631-21</strain>
    </source>
</reference>
<dbReference type="EMBL" id="KV441387">
    <property type="protein sequence ID" value="OAF62771.1"/>
    <property type="molecule type" value="Genomic_DNA"/>
</dbReference>
<dbReference type="OrthoDB" id="5398371at2759"/>
<organism evidence="2">
    <name type="scientific">Pseudogymnoascus destructans</name>
    <dbReference type="NCBI Taxonomy" id="655981"/>
    <lineage>
        <taxon>Eukaryota</taxon>
        <taxon>Fungi</taxon>
        <taxon>Dikarya</taxon>
        <taxon>Ascomycota</taxon>
        <taxon>Pezizomycotina</taxon>
        <taxon>Leotiomycetes</taxon>
        <taxon>Thelebolales</taxon>
        <taxon>Thelebolaceae</taxon>
        <taxon>Pseudogymnoascus</taxon>
    </lineage>
</organism>
<dbReference type="RefSeq" id="XP_024328042.1">
    <property type="nucleotide sequence ID" value="XM_024464924.1"/>
</dbReference>
<sequence length="508" mass="56189">MDTKSSRTRKTVQKPAQKVTNKEDAKTAHKAANKEEVNPPNKAANKDDAKPAQKAANKEEAKPASPEPPQTLLVDKEEVNLIDIRATGDILLDITFTNSHSTRTILALNSALPPRLSPFSKPGLPSDRTLFRVRLDTLAKTSAYFSRLLTDARFQEATKVSSSFAALKARGVVPAESQPAELPRVAITDDDDATHVAGRAPVLADLLHILHSGDATSKLSIPYLAILAVMTDRFDCAATVGRYVRGAKRVPWPQTYGTVSFASEELLRQKALVAWLLEDRVKFAAATKECVFRGSARWGGGGGMQSGQVGVWWDLPDGIEAELHYRRTCILHTIASLQSHFIRLYSSRDRQCKMFYDSSAACDSFQLGEMVKFFVNKGFFAFTSPLLVNEEDYPEPYDGDIENLITALRQCPSYQYDKNHAHCGLRTRLIPALDFIQAMLASGVGIDRGNWKAERPSTSWESVEGVEPFRLTKSVATDSRLKLEGFLTSSSLSKRFFGAGSWDWTPEE</sequence>
<gene>
    <name evidence="2" type="ORF">VC83_01240</name>
</gene>
<evidence type="ECO:0000313" key="2">
    <source>
        <dbReference type="EMBL" id="OAF62771.1"/>
    </source>
</evidence>
<feature type="region of interest" description="Disordered" evidence="1">
    <location>
        <begin position="1"/>
        <end position="74"/>
    </location>
</feature>
<dbReference type="Proteomes" id="UP000077154">
    <property type="component" value="Unassembled WGS sequence"/>
</dbReference>
<accession>A0A177AN67</accession>
<protein>
    <recommendedName>
        <fullName evidence="3">BTB domain-containing protein</fullName>
    </recommendedName>
</protein>
<dbReference type="GeneID" id="36284331"/>
<dbReference type="AlphaFoldDB" id="A0A177AN67"/>
<evidence type="ECO:0000256" key="1">
    <source>
        <dbReference type="SAM" id="MobiDB-lite"/>
    </source>
</evidence>
<feature type="compositionally biased region" description="Basic and acidic residues" evidence="1">
    <location>
        <begin position="20"/>
        <end position="37"/>
    </location>
</feature>
<evidence type="ECO:0008006" key="3">
    <source>
        <dbReference type="Google" id="ProtNLM"/>
    </source>
</evidence>
<proteinExistence type="predicted"/>